<keyword evidence="7" id="KW-0472">Membrane</keyword>
<evidence type="ECO:0000256" key="2">
    <source>
        <dbReference type="ARBA" id="ARBA00022679"/>
    </source>
</evidence>
<protein>
    <recommendedName>
        <fullName evidence="8">Protein kinase domain-containing protein</fullName>
    </recommendedName>
</protein>
<evidence type="ECO:0000313" key="9">
    <source>
        <dbReference type="EnsemblPlants" id="MELO3C011065.2.1"/>
    </source>
</evidence>
<evidence type="ECO:0000256" key="4">
    <source>
        <dbReference type="ARBA" id="ARBA00022777"/>
    </source>
</evidence>
<dbReference type="Pfam" id="PF00069">
    <property type="entry name" value="Pkinase"/>
    <property type="match status" value="1"/>
</dbReference>
<dbReference type="InterPro" id="IPR000719">
    <property type="entry name" value="Prot_kinase_dom"/>
</dbReference>
<evidence type="ECO:0000256" key="5">
    <source>
        <dbReference type="ARBA" id="ARBA00022840"/>
    </source>
</evidence>
<keyword evidence="4" id="KW-0418">Kinase</keyword>
<dbReference type="SMART" id="SM00220">
    <property type="entry name" value="S_TKc"/>
    <property type="match status" value="1"/>
</dbReference>
<dbReference type="PANTHER" id="PTHR47989">
    <property type="entry name" value="OS01G0750732 PROTEIN"/>
    <property type="match status" value="1"/>
</dbReference>
<dbReference type="GO" id="GO:0004674">
    <property type="term" value="F:protein serine/threonine kinase activity"/>
    <property type="evidence" value="ECO:0007669"/>
    <property type="project" value="UniProtKB-KW"/>
</dbReference>
<dbReference type="Gene3D" id="3.30.200.20">
    <property type="entry name" value="Phosphorylase Kinase, domain 1"/>
    <property type="match status" value="1"/>
</dbReference>
<dbReference type="InterPro" id="IPR008271">
    <property type="entry name" value="Ser/Thr_kinase_AS"/>
</dbReference>
<dbReference type="FunFam" id="1.10.510.10:FF:000540">
    <property type="entry name" value="Serine/threonine-protein kinase-like protein"/>
    <property type="match status" value="1"/>
</dbReference>
<evidence type="ECO:0000256" key="7">
    <source>
        <dbReference type="SAM" id="Phobius"/>
    </source>
</evidence>
<dbReference type="PROSITE" id="PS00108">
    <property type="entry name" value="PROTEIN_KINASE_ST"/>
    <property type="match status" value="1"/>
</dbReference>
<dbReference type="AlphaFoldDB" id="A0A9I9D003"/>
<accession>A0A9I9D003</accession>
<dbReference type="Gramene" id="MELO3C011065.2.1">
    <property type="protein sequence ID" value="MELO3C011065.2.1"/>
    <property type="gene ID" value="MELO3C011065.2"/>
</dbReference>
<feature type="binding site" evidence="6">
    <location>
        <position position="128"/>
    </location>
    <ligand>
        <name>ATP</name>
        <dbReference type="ChEBI" id="CHEBI:30616"/>
    </ligand>
</feature>
<keyword evidence="1" id="KW-0723">Serine/threonine-protein kinase</keyword>
<dbReference type="PROSITE" id="PS00107">
    <property type="entry name" value="PROTEIN_KINASE_ATP"/>
    <property type="match status" value="1"/>
</dbReference>
<dbReference type="EnsemblPlants" id="MELO3C011065.2.1">
    <property type="protein sequence ID" value="MELO3C011065.2.1"/>
    <property type="gene ID" value="MELO3C011065.2"/>
</dbReference>
<keyword evidence="7" id="KW-0812">Transmembrane</keyword>
<feature type="domain" description="Protein kinase" evidence="8">
    <location>
        <begin position="99"/>
        <end position="385"/>
    </location>
</feature>
<keyword evidence="5 6" id="KW-0067">ATP-binding</keyword>
<evidence type="ECO:0000256" key="1">
    <source>
        <dbReference type="ARBA" id="ARBA00022527"/>
    </source>
</evidence>
<sequence>TLLHAPNQIIFPLLRFISSASSCFEALPFFTLFFILNSHSLLFQMDFFFSPCTSDSAISICGGGGGSDSLSSHLKIKPKKPFQIRQFSYSDLLSSTNSFSPDCFLGKGSHGAVYKAVLDGGKLVAAVKRTKFTNPSPSFHYNSCQLPNHTPAENEIEILSRLRNPRIVNLIGFCADSKDEKLLVVEFMPNGSLYDLLHSQSRPPGWTRRLRFALQVAKAVRALHTSNPPVIHRDIKSSNVLIDGNFNARLGDFGLALRGHVEDVRVRCTPPAGTLGYLDPGYLAPADLSVKSDVFSFGILLLEILSGRNAIDVHHSPPSVVDWALPMINHSNFDGLCDPRIGSPTDPAVTRCLGVLAAKCVRSPVQKRPDMAEVVECLKAAKKKLHVPPIWSNLRRRERHVENLQPLISNFDEPDGCDEPMRVCRMGSRRNRKVSNVSSTEYRIKTNGRVVRSRSMGSVEINSNVGGNYYSSLSGRRKHSGVAMKIPTMKLSKSRSVGVSENPKFVECNRRAGAFLPEIEMSKLMIDCESKS</sequence>
<dbReference type="PANTHER" id="PTHR47989:SF5">
    <property type="entry name" value="PROTEIN KINASE DOMAIN-CONTAINING PROTEIN"/>
    <property type="match status" value="1"/>
</dbReference>
<keyword evidence="2" id="KW-0808">Transferase</keyword>
<evidence type="ECO:0000256" key="3">
    <source>
        <dbReference type="ARBA" id="ARBA00022741"/>
    </source>
</evidence>
<dbReference type="SUPFAM" id="SSF56112">
    <property type="entry name" value="Protein kinase-like (PK-like)"/>
    <property type="match status" value="1"/>
</dbReference>
<dbReference type="InterPro" id="IPR011009">
    <property type="entry name" value="Kinase-like_dom_sf"/>
</dbReference>
<organism evidence="9">
    <name type="scientific">Cucumis melo</name>
    <name type="common">Muskmelon</name>
    <dbReference type="NCBI Taxonomy" id="3656"/>
    <lineage>
        <taxon>Eukaryota</taxon>
        <taxon>Viridiplantae</taxon>
        <taxon>Streptophyta</taxon>
        <taxon>Embryophyta</taxon>
        <taxon>Tracheophyta</taxon>
        <taxon>Spermatophyta</taxon>
        <taxon>Magnoliopsida</taxon>
        <taxon>eudicotyledons</taxon>
        <taxon>Gunneridae</taxon>
        <taxon>Pentapetalae</taxon>
        <taxon>rosids</taxon>
        <taxon>fabids</taxon>
        <taxon>Cucurbitales</taxon>
        <taxon>Cucurbitaceae</taxon>
        <taxon>Benincaseae</taxon>
        <taxon>Cucumis</taxon>
    </lineage>
</organism>
<feature type="transmembrane region" description="Helical" evidence="7">
    <location>
        <begin position="12"/>
        <end position="36"/>
    </location>
</feature>
<dbReference type="GO" id="GO:0005524">
    <property type="term" value="F:ATP binding"/>
    <property type="evidence" value="ECO:0007669"/>
    <property type="project" value="UniProtKB-UniRule"/>
</dbReference>
<dbReference type="PROSITE" id="PS50011">
    <property type="entry name" value="PROTEIN_KINASE_DOM"/>
    <property type="match status" value="1"/>
</dbReference>
<evidence type="ECO:0000259" key="8">
    <source>
        <dbReference type="PROSITE" id="PS50011"/>
    </source>
</evidence>
<evidence type="ECO:0000256" key="6">
    <source>
        <dbReference type="PROSITE-ProRule" id="PRU10141"/>
    </source>
</evidence>
<keyword evidence="7" id="KW-1133">Transmembrane helix</keyword>
<keyword evidence="3 6" id="KW-0547">Nucleotide-binding</keyword>
<dbReference type="InterPro" id="IPR017441">
    <property type="entry name" value="Protein_kinase_ATP_BS"/>
</dbReference>
<name>A0A9I9D003_CUCME</name>
<dbReference type="Gene3D" id="1.10.510.10">
    <property type="entry name" value="Transferase(Phosphotransferase) domain 1"/>
    <property type="match status" value="1"/>
</dbReference>
<proteinExistence type="predicted"/>
<reference evidence="9" key="1">
    <citation type="submission" date="2023-03" db="UniProtKB">
        <authorList>
            <consortium name="EnsemblPlants"/>
        </authorList>
    </citation>
    <scope>IDENTIFICATION</scope>
</reference>